<gene>
    <name evidence="10" type="ORF">BYL167_LOCUS10137</name>
    <name evidence="11" type="ORF">GIL414_LOCUS10631</name>
    <name evidence="12" type="ORF">UXM345_LOCUS26827</name>
</gene>
<evidence type="ECO:0000313" key="13">
    <source>
        <dbReference type="Proteomes" id="UP000663842"/>
    </source>
</evidence>
<dbReference type="Pfam" id="PF00334">
    <property type="entry name" value="NDK"/>
    <property type="match status" value="1"/>
</dbReference>
<evidence type="ECO:0000313" key="10">
    <source>
        <dbReference type="EMBL" id="CAF3933579.1"/>
    </source>
</evidence>
<evidence type="ECO:0000256" key="3">
    <source>
        <dbReference type="ARBA" id="ARBA00022723"/>
    </source>
</evidence>
<dbReference type="SMART" id="SM00562">
    <property type="entry name" value="NDK"/>
    <property type="match status" value="1"/>
</dbReference>
<evidence type="ECO:0000256" key="1">
    <source>
        <dbReference type="ARBA" id="ARBA00001946"/>
    </source>
</evidence>
<evidence type="ECO:0000259" key="9">
    <source>
        <dbReference type="SMART" id="SM00562"/>
    </source>
</evidence>
<dbReference type="PANTHER" id="PTHR46956">
    <property type="entry name" value="NUCLEOSIDE DIPHOSPHATE KINASE 6"/>
    <property type="match status" value="1"/>
</dbReference>
<dbReference type="EMBL" id="CAJOBJ010003843">
    <property type="protein sequence ID" value="CAF3980086.1"/>
    <property type="molecule type" value="Genomic_DNA"/>
</dbReference>
<evidence type="ECO:0000256" key="2">
    <source>
        <dbReference type="ARBA" id="ARBA00022679"/>
    </source>
</evidence>
<feature type="domain" description="Nucleoside diphosphate kinase-like" evidence="9">
    <location>
        <begin position="2"/>
        <end position="123"/>
    </location>
</feature>
<organism evidence="12 13">
    <name type="scientific">Rotaria magnacalcarata</name>
    <dbReference type="NCBI Taxonomy" id="392030"/>
    <lineage>
        <taxon>Eukaryota</taxon>
        <taxon>Metazoa</taxon>
        <taxon>Spiralia</taxon>
        <taxon>Gnathifera</taxon>
        <taxon>Rotifera</taxon>
        <taxon>Eurotatoria</taxon>
        <taxon>Bdelloidea</taxon>
        <taxon>Philodinida</taxon>
        <taxon>Philodinidae</taxon>
        <taxon>Rotaria</taxon>
    </lineage>
</organism>
<dbReference type="InterPro" id="IPR036850">
    <property type="entry name" value="NDK-like_dom_sf"/>
</dbReference>
<dbReference type="PROSITE" id="PS51374">
    <property type="entry name" value="NDPK_LIKE"/>
    <property type="match status" value="1"/>
</dbReference>
<keyword evidence="7" id="KW-0460">Magnesium</keyword>
<dbReference type="EMBL" id="CAJOBF010005589">
    <property type="protein sequence ID" value="CAF4180513.1"/>
    <property type="molecule type" value="Genomic_DNA"/>
</dbReference>
<dbReference type="GO" id="GO:0004550">
    <property type="term" value="F:nucleoside diphosphate kinase activity"/>
    <property type="evidence" value="ECO:0007669"/>
    <property type="project" value="InterPro"/>
</dbReference>
<sequence length="144" mass="16830">MLQLTLCILKPDIVRSAHLFNVREIIALILKRQFIFVKSKHLQLKCERAGEFYREHQVDLFHYMSCGPISCHIFGRENAIKERRPMRWVQRKYTTENTIRGQHGVTDTRNCSHGSGVEYEILTGKSGEKISHVYRNQKTDTVAQ</sequence>
<comment type="similarity">
    <text evidence="8">Belongs to the NDK family.</text>
</comment>
<dbReference type="EMBL" id="CAJOBH010003009">
    <property type="protein sequence ID" value="CAF3933579.1"/>
    <property type="molecule type" value="Genomic_DNA"/>
</dbReference>
<dbReference type="GO" id="GO:0046872">
    <property type="term" value="F:metal ion binding"/>
    <property type="evidence" value="ECO:0007669"/>
    <property type="project" value="UniProtKB-KW"/>
</dbReference>
<evidence type="ECO:0000256" key="4">
    <source>
        <dbReference type="ARBA" id="ARBA00022741"/>
    </source>
</evidence>
<dbReference type="Proteomes" id="UP000663842">
    <property type="component" value="Unassembled WGS sequence"/>
</dbReference>
<keyword evidence="5" id="KW-0418">Kinase</keyword>
<keyword evidence="3" id="KW-0479">Metal-binding</keyword>
<keyword evidence="6" id="KW-0067">ATP-binding</keyword>
<dbReference type="PANTHER" id="PTHR46956:SF1">
    <property type="entry name" value="NUCLEOSIDE DIPHOSPHATE KINASE 6"/>
    <property type="match status" value="1"/>
</dbReference>
<accession>A0A819ZWQ5</accession>
<dbReference type="Gene3D" id="3.30.70.141">
    <property type="entry name" value="Nucleoside diphosphate kinase-like domain"/>
    <property type="match status" value="1"/>
</dbReference>
<proteinExistence type="inferred from homology"/>
<evidence type="ECO:0000256" key="7">
    <source>
        <dbReference type="ARBA" id="ARBA00022842"/>
    </source>
</evidence>
<comment type="cofactor">
    <cofactor evidence="1">
        <name>Mg(2+)</name>
        <dbReference type="ChEBI" id="CHEBI:18420"/>
    </cofactor>
</comment>
<evidence type="ECO:0000313" key="11">
    <source>
        <dbReference type="EMBL" id="CAF3980086.1"/>
    </source>
</evidence>
<dbReference type="Proteomes" id="UP000681967">
    <property type="component" value="Unassembled WGS sequence"/>
</dbReference>
<dbReference type="InterPro" id="IPR037994">
    <property type="entry name" value="NDPk6"/>
</dbReference>
<dbReference type="Proteomes" id="UP000681720">
    <property type="component" value="Unassembled WGS sequence"/>
</dbReference>
<dbReference type="GO" id="GO:0005524">
    <property type="term" value="F:ATP binding"/>
    <property type="evidence" value="ECO:0007669"/>
    <property type="project" value="UniProtKB-KW"/>
</dbReference>
<dbReference type="InterPro" id="IPR034907">
    <property type="entry name" value="NDK-like_dom"/>
</dbReference>
<evidence type="ECO:0000256" key="8">
    <source>
        <dbReference type="PROSITE-ProRule" id="PRU00706"/>
    </source>
</evidence>
<keyword evidence="4" id="KW-0547">Nucleotide-binding</keyword>
<dbReference type="SUPFAM" id="SSF54919">
    <property type="entry name" value="Nucleoside diphosphate kinase, NDK"/>
    <property type="match status" value="1"/>
</dbReference>
<evidence type="ECO:0000256" key="5">
    <source>
        <dbReference type="ARBA" id="ARBA00022777"/>
    </source>
</evidence>
<evidence type="ECO:0000313" key="12">
    <source>
        <dbReference type="EMBL" id="CAF4180513.1"/>
    </source>
</evidence>
<evidence type="ECO:0000256" key="6">
    <source>
        <dbReference type="ARBA" id="ARBA00022840"/>
    </source>
</evidence>
<comment type="caution">
    <text evidence="12">The sequence shown here is derived from an EMBL/GenBank/DDBJ whole genome shotgun (WGS) entry which is preliminary data.</text>
</comment>
<dbReference type="AlphaFoldDB" id="A0A819ZWQ5"/>
<keyword evidence="2" id="KW-0808">Transferase</keyword>
<protein>
    <recommendedName>
        <fullName evidence="9">Nucleoside diphosphate kinase-like domain-containing protein</fullName>
    </recommendedName>
</protein>
<comment type="caution">
    <text evidence="8">Lacks conserved residue(s) required for the propagation of feature annotation.</text>
</comment>
<reference evidence="12" key="1">
    <citation type="submission" date="2021-02" db="EMBL/GenBank/DDBJ databases">
        <authorList>
            <person name="Nowell W R."/>
        </authorList>
    </citation>
    <scope>NUCLEOTIDE SEQUENCE</scope>
</reference>
<name>A0A819ZWQ5_9BILA</name>